<feature type="non-terminal residue" evidence="1">
    <location>
        <position position="181"/>
    </location>
</feature>
<sequence>DLTKNGKWKIEDEIFISKGASNVALNASFESVIFNTSRIFVLHATASLARRIFVTAKHVLPKQIRFAWIITENAYTRSENILRDFPLGTKAFLVNHDVLAKELLRDVLDFTMEAFQGDGHGRSALISRLITSPSLSPSFSLSTLSSSLSSLHISSYSGKNKANGCWSARSEVVQPHQDPVY</sequence>
<gene>
    <name evidence="1" type="ORF">CUNI_LOCUS16539</name>
</gene>
<name>A0A8S3ZXD7_9EUPU</name>
<accession>A0A8S3ZXD7</accession>
<evidence type="ECO:0000313" key="1">
    <source>
        <dbReference type="EMBL" id="CAG5130981.1"/>
    </source>
</evidence>
<evidence type="ECO:0000313" key="2">
    <source>
        <dbReference type="Proteomes" id="UP000678393"/>
    </source>
</evidence>
<keyword evidence="2" id="KW-1185">Reference proteome</keyword>
<dbReference type="Gene3D" id="3.40.50.2300">
    <property type="match status" value="1"/>
</dbReference>
<dbReference type="AlphaFoldDB" id="A0A8S3ZXD7"/>
<reference evidence="1" key="1">
    <citation type="submission" date="2021-04" db="EMBL/GenBank/DDBJ databases">
        <authorList>
            <consortium name="Molecular Ecology Group"/>
        </authorList>
    </citation>
    <scope>NUCLEOTIDE SEQUENCE</scope>
</reference>
<dbReference type="EMBL" id="CAJHNH020004403">
    <property type="protein sequence ID" value="CAG5130981.1"/>
    <property type="molecule type" value="Genomic_DNA"/>
</dbReference>
<protein>
    <submittedName>
        <fullName evidence="1">Uncharacterized protein</fullName>
    </submittedName>
</protein>
<organism evidence="1 2">
    <name type="scientific">Candidula unifasciata</name>
    <dbReference type="NCBI Taxonomy" id="100452"/>
    <lineage>
        <taxon>Eukaryota</taxon>
        <taxon>Metazoa</taxon>
        <taxon>Spiralia</taxon>
        <taxon>Lophotrochozoa</taxon>
        <taxon>Mollusca</taxon>
        <taxon>Gastropoda</taxon>
        <taxon>Heterobranchia</taxon>
        <taxon>Euthyneura</taxon>
        <taxon>Panpulmonata</taxon>
        <taxon>Eupulmonata</taxon>
        <taxon>Stylommatophora</taxon>
        <taxon>Helicina</taxon>
        <taxon>Helicoidea</taxon>
        <taxon>Geomitridae</taxon>
        <taxon>Candidula</taxon>
    </lineage>
</organism>
<dbReference type="Proteomes" id="UP000678393">
    <property type="component" value="Unassembled WGS sequence"/>
</dbReference>
<feature type="non-terminal residue" evidence="1">
    <location>
        <position position="1"/>
    </location>
</feature>
<comment type="caution">
    <text evidence="1">The sequence shown here is derived from an EMBL/GenBank/DDBJ whole genome shotgun (WGS) entry which is preliminary data.</text>
</comment>
<proteinExistence type="predicted"/>
<dbReference type="OrthoDB" id="6150599at2759"/>